<dbReference type="EMBL" id="JAUZQC010000019">
    <property type="protein sequence ID" value="KAK5853488.1"/>
    <property type="molecule type" value="Genomic_DNA"/>
</dbReference>
<sequence>MTGRKSGVVARAKERNPMMIATHCPELHSVLSTVVSVVNHIKFKPLQSHLYGQLCREKGAGQDTLLFHSEVRWLSRGKVLQRVYELRYELCEFIQNEKPTTAALFSDPEWIAQLASQMCSTY</sequence>
<gene>
    <name evidence="1" type="ORF">PBY51_014635</name>
</gene>
<evidence type="ECO:0000313" key="2">
    <source>
        <dbReference type="Proteomes" id="UP001346869"/>
    </source>
</evidence>
<proteinExistence type="predicted"/>
<protein>
    <submittedName>
        <fullName evidence="1">Uncharacterized protein</fullName>
    </submittedName>
</protein>
<comment type="caution">
    <text evidence="1">The sequence shown here is derived from an EMBL/GenBank/DDBJ whole genome shotgun (WGS) entry which is preliminary data.</text>
</comment>
<accession>A0AAN7WYB2</accession>
<reference evidence="1 2" key="2">
    <citation type="journal article" date="2023" name="Mol. Biol. Evol.">
        <title>Genomics of Secondarily Temperate Adaptation in the Only Non-Antarctic Icefish.</title>
        <authorList>
            <person name="Rivera-Colon A.G."/>
            <person name="Rayamajhi N."/>
            <person name="Minhas B.F."/>
            <person name="Madrigal G."/>
            <person name="Bilyk K.T."/>
            <person name="Yoon V."/>
            <person name="Hune M."/>
            <person name="Gregory S."/>
            <person name="Cheng C.H.C."/>
            <person name="Catchen J.M."/>
        </authorList>
    </citation>
    <scope>NUCLEOTIDE SEQUENCE [LARGE SCALE GENOMIC DNA]</scope>
    <source>
        <strain evidence="1">JMC-PN-2008</strain>
    </source>
</reference>
<dbReference type="AlphaFoldDB" id="A0AAN7WYB2"/>
<reference evidence="1 2" key="1">
    <citation type="journal article" date="2023" name="Genes (Basel)">
        <title>Chromosome-Level Genome Assembly and Circadian Gene Repertoire of the Patagonia Blennie Eleginops maclovinus-The Closest Ancestral Proxy of Antarctic Cryonotothenioids.</title>
        <authorList>
            <person name="Cheng C.C."/>
            <person name="Rivera-Colon A.G."/>
            <person name="Minhas B.F."/>
            <person name="Wilson L."/>
            <person name="Rayamajhi N."/>
            <person name="Vargas-Chacoff L."/>
            <person name="Catchen J.M."/>
        </authorList>
    </citation>
    <scope>NUCLEOTIDE SEQUENCE [LARGE SCALE GENOMIC DNA]</scope>
    <source>
        <strain evidence="1">JMC-PN-2008</strain>
    </source>
</reference>
<dbReference type="PANTHER" id="PTHR45913">
    <property type="entry name" value="EPM2A-INTERACTING PROTEIN 1"/>
    <property type="match status" value="1"/>
</dbReference>
<organism evidence="1 2">
    <name type="scientific">Eleginops maclovinus</name>
    <name type="common">Patagonian blennie</name>
    <name type="synonym">Eleginus maclovinus</name>
    <dbReference type="NCBI Taxonomy" id="56733"/>
    <lineage>
        <taxon>Eukaryota</taxon>
        <taxon>Metazoa</taxon>
        <taxon>Chordata</taxon>
        <taxon>Craniata</taxon>
        <taxon>Vertebrata</taxon>
        <taxon>Euteleostomi</taxon>
        <taxon>Actinopterygii</taxon>
        <taxon>Neopterygii</taxon>
        <taxon>Teleostei</taxon>
        <taxon>Neoteleostei</taxon>
        <taxon>Acanthomorphata</taxon>
        <taxon>Eupercaria</taxon>
        <taxon>Perciformes</taxon>
        <taxon>Notothenioidei</taxon>
        <taxon>Eleginopidae</taxon>
        <taxon>Eleginops</taxon>
    </lineage>
</organism>
<evidence type="ECO:0000313" key="1">
    <source>
        <dbReference type="EMBL" id="KAK5853488.1"/>
    </source>
</evidence>
<dbReference type="PANTHER" id="PTHR45913:SF19">
    <property type="entry name" value="LOW QUALITY PROTEIN: ZINC FINGER BED DOMAIN-CONTAINING PROTEIN 5-LIKE"/>
    <property type="match status" value="1"/>
</dbReference>
<dbReference type="Proteomes" id="UP001346869">
    <property type="component" value="Unassembled WGS sequence"/>
</dbReference>
<name>A0AAN7WYB2_ELEMC</name>
<keyword evidence="2" id="KW-1185">Reference proteome</keyword>